<keyword evidence="3" id="KW-1185">Reference proteome</keyword>
<dbReference type="AlphaFoldDB" id="A0A6I3XMR2"/>
<dbReference type="EMBL" id="WNWM01000002">
    <property type="protein sequence ID" value="MUI13898.1"/>
    <property type="molecule type" value="Genomic_DNA"/>
</dbReference>
<organism evidence="2 3">
    <name type="scientific">Pseudoduganella dura</name>
    <dbReference type="NCBI Taxonomy" id="321982"/>
    <lineage>
        <taxon>Bacteria</taxon>
        <taxon>Pseudomonadati</taxon>
        <taxon>Pseudomonadota</taxon>
        <taxon>Betaproteobacteria</taxon>
        <taxon>Burkholderiales</taxon>
        <taxon>Oxalobacteraceae</taxon>
        <taxon>Telluria group</taxon>
        <taxon>Pseudoduganella</taxon>
    </lineage>
</organism>
<evidence type="ECO:0008006" key="4">
    <source>
        <dbReference type="Google" id="ProtNLM"/>
    </source>
</evidence>
<evidence type="ECO:0000313" key="2">
    <source>
        <dbReference type="EMBL" id="MUI13898.1"/>
    </source>
</evidence>
<dbReference type="PROSITE" id="PS51257">
    <property type="entry name" value="PROKAR_LIPOPROTEIN"/>
    <property type="match status" value="1"/>
</dbReference>
<gene>
    <name evidence="2" type="ORF">GJV26_15755</name>
</gene>
<proteinExistence type="predicted"/>
<protein>
    <recommendedName>
        <fullName evidence="4">Lipoprotein</fullName>
    </recommendedName>
</protein>
<dbReference type="Proteomes" id="UP000431684">
    <property type="component" value="Unassembled WGS sequence"/>
</dbReference>
<name>A0A6I3XMR2_9BURK</name>
<feature type="signal peptide" evidence="1">
    <location>
        <begin position="1"/>
        <end position="18"/>
    </location>
</feature>
<reference evidence="2 3" key="1">
    <citation type="submission" date="2019-11" db="EMBL/GenBank/DDBJ databases">
        <title>Draft Genome Sequences of Six Type Strains of the Genus Massilia.</title>
        <authorList>
            <person name="Miess H."/>
            <person name="Frediansyah A."/>
            <person name="Goeker M."/>
            <person name="Gross H."/>
        </authorList>
    </citation>
    <scope>NUCLEOTIDE SEQUENCE [LARGE SCALE GENOMIC DNA]</scope>
    <source>
        <strain evidence="2 3">DSM 17513</strain>
    </source>
</reference>
<feature type="chain" id="PRO_5026258191" description="Lipoprotein" evidence="1">
    <location>
        <begin position="19"/>
        <end position="197"/>
    </location>
</feature>
<dbReference type="RefSeq" id="WP_155709656.1">
    <property type="nucleotide sequence ID" value="NZ_BMWU01000020.1"/>
</dbReference>
<evidence type="ECO:0000313" key="3">
    <source>
        <dbReference type="Proteomes" id="UP000431684"/>
    </source>
</evidence>
<dbReference type="OrthoDB" id="8702084at2"/>
<evidence type="ECO:0000256" key="1">
    <source>
        <dbReference type="SAM" id="SignalP"/>
    </source>
</evidence>
<accession>A0A6I3XMR2</accession>
<keyword evidence="1" id="KW-0732">Signal</keyword>
<comment type="caution">
    <text evidence="2">The sequence shown here is derived from an EMBL/GenBank/DDBJ whole genome shotgun (WGS) entry which is preliminary data.</text>
</comment>
<sequence>MKAKYLGTAVLAAALALAGCGGKTEFTIGGNFYNSGGYVTGVPNAGMELTNGNDTITIPVGATSFSFPSTIDYGDTYNVVITKQPAHMTCTPPNTSGTAGRTEAVTIPITCAQNVYSVVVTVKGLTGEGLQLINGSSLAAPTVASPVAEFSSIPVGTAYGITIFAQPKGQTCSIVNGSGIMGDAHRVDAVVTCVAST</sequence>